<dbReference type="Gene3D" id="3.40.50.1000">
    <property type="entry name" value="HAD superfamily/HAD-like"/>
    <property type="match status" value="1"/>
</dbReference>
<dbReference type="EMBL" id="CAICTM010000132">
    <property type="protein sequence ID" value="CAB9502320.1"/>
    <property type="molecule type" value="Genomic_DNA"/>
</dbReference>
<comment type="caution">
    <text evidence="3">The sequence shown here is derived from an EMBL/GenBank/DDBJ whole genome shotgun (WGS) entry which is preliminary data.</text>
</comment>
<sequence>MMIALPCLCLITQLLGCLLLEANAFVIGNSIRSDRDGSNTRLFATAASGPSTTTSSRNSRPRDLDQLKLICSDVDGALIHYPKSSDNATGGNKKKDNDSNTILALPPSATGMKGIISSQTLQQCRDLRQEGVKLVLVSGMRTSTLLNRLPYLPRADAYATEAGGRIFYPTTTADDPDHSWTPLEFTGALPDDLVPFGLVEDETWRERISNAAGKDGYAGNEVSSDRLCDEEDDDAECLIDYDNPYGFPKQQDIIPIQQRKGALWDFARQLQDDFEMVLDTKSYSTCFRVNRKHQLQNDDGQDTFQALLQGDIPLPPQLAISTNLGCIDVYPVSSGKRNCCQYLADSLNLKLARESVCICDDDNDIEMALACAHAYIPALTSESVVQCIHDNPHKLTQTFQQGLVEETLATEAALQMIQESL</sequence>
<dbReference type="SUPFAM" id="SSF56784">
    <property type="entry name" value="HAD-like"/>
    <property type="match status" value="1"/>
</dbReference>
<evidence type="ECO:0000256" key="1">
    <source>
        <dbReference type="SAM" id="MobiDB-lite"/>
    </source>
</evidence>
<reference evidence="3" key="1">
    <citation type="submission" date="2020-06" db="EMBL/GenBank/DDBJ databases">
        <authorList>
            <consortium name="Plant Systems Biology data submission"/>
        </authorList>
    </citation>
    <scope>NUCLEOTIDE SEQUENCE</scope>
    <source>
        <strain evidence="3">D6</strain>
    </source>
</reference>
<dbReference type="OrthoDB" id="407888at2759"/>
<evidence type="ECO:0000313" key="4">
    <source>
        <dbReference type="Proteomes" id="UP001153069"/>
    </source>
</evidence>
<dbReference type="InterPro" id="IPR023214">
    <property type="entry name" value="HAD_sf"/>
</dbReference>
<feature type="chain" id="PRO_5040361876" evidence="2">
    <location>
        <begin position="25"/>
        <end position="421"/>
    </location>
</feature>
<name>A0A9N8DI45_9STRA</name>
<feature type="region of interest" description="Disordered" evidence="1">
    <location>
        <begin position="42"/>
        <end position="61"/>
    </location>
</feature>
<gene>
    <name evidence="3" type="ORF">SEMRO_133_G063050.1</name>
</gene>
<feature type="compositionally biased region" description="Low complexity" evidence="1">
    <location>
        <begin position="44"/>
        <end position="58"/>
    </location>
</feature>
<keyword evidence="2" id="KW-0732">Signal</keyword>
<proteinExistence type="predicted"/>
<organism evidence="3 4">
    <name type="scientific">Seminavis robusta</name>
    <dbReference type="NCBI Taxonomy" id="568900"/>
    <lineage>
        <taxon>Eukaryota</taxon>
        <taxon>Sar</taxon>
        <taxon>Stramenopiles</taxon>
        <taxon>Ochrophyta</taxon>
        <taxon>Bacillariophyta</taxon>
        <taxon>Bacillariophyceae</taxon>
        <taxon>Bacillariophycidae</taxon>
        <taxon>Naviculales</taxon>
        <taxon>Naviculaceae</taxon>
        <taxon>Seminavis</taxon>
    </lineage>
</organism>
<evidence type="ECO:0000256" key="2">
    <source>
        <dbReference type="SAM" id="SignalP"/>
    </source>
</evidence>
<keyword evidence="4" id="KW-1185">Reference proteome</keyword>
<protein>
    <submittedName>
        <fullName evidence="3">Uncharacterized protein</fullName>
    </submittedName>
</protein>
<feature type="signal peptide" evidence="2">
    <location>
        <begin position="1"/>
        <end position="24"/>
    </location>
</feature>
<evidence type="ECO:0000313" key="3">
    <source>
        <dbReference type="EMBL" id="CAB9502320.1"/>
    </source>
</evidence>
<dbReference type="InterPro" id="IPR036412">
    <property type="entry name" value="HAD-like_sf"/>
</dbReference>
<dbReference type="Proteomes" id="UP001153069">
    <property type="component" value="Unassembled WGS sequence"/>
</dbReference>
<dbReference type="AlphaFoldDB" id="A0A9N8DI45"/>
<accession>A0A9N8DI45</accession>